<gene>
    <name evidence="1" type="ORF">GCM10009544_15720</name>
</gene>
<evidence type="ECO:0000313" key="1">
    <source>
        <dbReference type="EMBL" id="GAA0453807.1"/>
    </source>
</evidence>
<protein>
    <submittedName>
        <fullName evidence="1">Uncharacterized protein</fullName>
    </submittedName>
</protein>
<dbReference type="Proteomes" id="UP001499895">
    <property type="component" value="Unassembled WGS sequence"/>
</dbReference>
<accession>A0ABN0ZNK9</accession>
<evidence type="ECO:0000313" key="2">
    <source>
        <dbReference type="Proteomes" id="UP001499895"/>
    </source>
</evidence>
<proteinExistence type="predicted"/>
<comment type="caution">
    <text evidence="1">The sequence shown here is derived from an EMBL/GenBank/DDBJ whole genome shotgun (WGS) entry which is preliminary data.</text>
</comment>
<sequence>MIDHDPVRDIRTAAENLRNSPTLNDDALLWWLIETVMRHVPRDGRTCERDDDPWPCEDILSAQKVAETVNIEAPAGGQL</sequence>
<organism evidence="1 2">
    <name type="scientific">Streptomyces stramineus</name>
    <dbReference type="NCBI Taxonomy" id="173861"/>
    <lineage>
        <taxon>Bacteria</taxon>
        <taxon>Bacillati</taxon>
        <taxon>Actinomycetota</taxon>
        <taxon>Actinomycetes</taxon>
        <taxon>Kitasatosporales</taxon>
        <taxon>Streptomycetaceae</taxon>
        <taxon>Streptomyces</taxon>
    </lineage>
</organism>
<keyword evidence="2" id="KW-1185">Reference proteome</keyword>
<reference evidence="1 2" key="1">
    <citation type="journal article" date="2019" name="Int. J. Syst. Evol. Microbiol.">
        <title>The Global Catalogue of Microorganisms (GCM) 10K type strain sequencing project: providing services to taxonomists for standard genome sequencing and annotation.</title>
        <authorList>
            <consortium name="The Broad Institute Genomics Platform"/>
            <consortium name="The Broad Institute Genome Sequencing Center for Infectious Disease"/>
            <person name="Wu L."/>
            <person name="Ma J."/>
        </authorList>
    </citation>
    <scope>NUCLEOTIDE SEQUENCE [LARGE SCALE GENOMIC DNA]</scope>
    <source>
        <strain evidence="1 2">JCM 10649</strain>
    </source>
</reference>
<dbReference type="RefSeq" id="WP_344087812.1">
    <property type="nucleotide sequence ID" value="NZ_BAAAHB010000011.1"/>
</dbReference>
<dbReference type="EMBL" id="BAAAHB010000011">
    <property type="protein sequence ID" value="GAA0453807.1"/>
    <property type="molecule type" value="Genomic_DNA"/>
</dbReference>
<name>A0ABN0ZNK9_9ACTN</name>